<dbReference type="InterPro" id="IPR027417">
    <property type="entry name" value="P-loop_NTPase"/>
</dbReference>
<dbReference type="PANTHER" id="PTHR33295">
    <property type="entry name" value="ATPASE"/>
    <property type="match status" value="1"/>
</dbReference>
<dbReference type="Pfam" id="PF13173">
    <property type="entry name" value="AAA_14"/>
    <property type="match status" value="1"/>
</dbReference>
<dbReference type="Gene3D" id="3.40.50.300">
    <property type="entry name" value="P-loop containing nucleotide triphosphate hydrolases"/>
    <property type="match status" value="1"/>
</dbReference>
<evidence type="ECO:0008006" key="5">
    <source>
        <dbReference type="Google" id="ProtNLM"/>
    </source>
</evidence>
<evidence type="ECO:0000313" key="4">
    <source>
        <dbReference type="Proteomes" id="UP000248057"/>
    </source>
</evidence>
<sequence length="444" mass="50668">MYREAIESLYQWKKNKYRKPLVIEGARQVGKTWLMKEFGKEAYQDTVYINFDSNSRMAALFAEDLNTDRLILGLELYAGRKIEPSNTLLIFDEIQEVPKALASLKYFCENAPQYHIICAGSLLGIALHGGTSFPVGKVDFLKLYPLSFKEFLMAEGSGRFAELLSSHDFSMITAFKQTFIDALKYYYFVGGMPEAVLHFSENKDFSEVRRVQQLILTAYEQDFSKHAPNEIVPKIRMIWNSIPSQLAKENKKFVYGLVREGGRAKDYETAIMWLSDCGLIHKVSRVTKPGLPLKAYEDLKAFKLFMLDVGLLGCMTGLGQRTLLDGNELFAEFKGALTEQYVMQQLAAIPNLNIYYYTNDRGSCEIDFLVDNGETVVPLEVKAEVNLRAKSLKTYREKFLPELALRVSMADYRAEERLLNLPLFAVGEMEGVIRENRKHKGKEA</sequence>
<dbReference type="Pfam" id="PF13635">
    <property type="entry name" value="DUF4143"/>
    <property type="match status" value="1"/>
</dbReference>
<evidence type="ECO:0000313" key="3">
    <source>
        <dbReference type="EMBL" id="PXX57317.1"/>
    </source>
</evidence>
<dbReference type="RefSeq" id="WP_110321570.1">
    <property type="nucleotide sequence ID" value="NZ_QJKD01000001.1"/>
</dbReference>
<protein>
    <recommendedName>
        <fullName evidence="5">AAA+ ATPase domain-containing protein</fullName>
    </recommendedName>
</protein>
<dbReference type="PANTHER" id="PTHR33295:SF7">
    <property type="entry name" value="ATPASE"/>
    <property type="match status" value="1"/>
</dbReference>
<reference evidence="3 4" key="1">
    <citation type="submission" date="2018-05" db="EMBL/GenBank/DDBJ databases">
        <title>Genomic Encyclopedia of Type Strains, Phase IV (KMG-IV): sequencing the most valuable type-strain genomes for metagenomic binning, comparative biology and taxonomic classification.</title>
        <authorList>
            <person name="Goeker M."/>
        </authorList>
    </citation>
    <scope>NUCLEOTIDE SEQUENCE [LARGE SCALE GENOMIC DNA]</scope>
    <source>
        <strain evidence="3 4">DSM 24995</strain>
    </source>
</reference>
<dbReference type="SUPFAM" id="SSF52540">
    <property type="entry name" value="P-loop containing nucleoside triphosphate hydrolases"/>
    <property type="match status" value="1"/>
</dbReference>
<dbReference type="InterPro" id="IPR025420">
    <property type="entry name" value="DUF4143"/>
</dbReference>
<keyword evidence="4" id="KW-1185">Reference proteome</keyword>
<comment type="caution">
    <text evidence="3">The sequence shown here is derived from an EMBL/GenBank/DDBJ whole genome shotgun (WGS) entry which is preliminary data.</text>
</comment>
<feature type="domain" description="AAA" evidence="1">
    <location>
        <begin position="18"/>
        <end position="152"/>
    </location>
</feature>
<accession>A0A2V3YG83</accession>
<evidence type="ECO:0000259" key="2">
    <source>
        <dbReference type="Pfam" id="PF13635"/>
    </source>
</evidence>
<gene>
    <name evidence="3" type="ORF">DFR60_101627</name>
</gene>
<dbReference type="InterPro" id="IPR041682">
    <property type="entry name" value="AAA_14"/>
</dbReference>
<evidence type="ECO:0000259" key="1">
    <source>
        <dbReference type="Pfam" id="PF13173"/>
    </source>
</evidence>
<dbReference type="EMBL" id="QJKD01000001">
    <property type="protein sequence ID" value="PXX57317.1"/>
    <property type="molecule type" value="Genomic_DNA"/>
</dbReference>
<dbReference type="GeneID" id="86059967"/>
<feature type="domain" description="DUF4143" evidence="2">
    <location>
        <begin position="220"/>
        <end position="383"/>
    </location>
</feature>
<proteinExistence type="predicted"/>
<dbReference type="AlphaFoldDB" id="A0A2V3YG83"/>
<organism evidence="3 4">
    <name type="scientific">Hungatella effluvii</name>
    <dbReference type="NCBI Taxonomy" id="1096246"/>
    <lineage>
        <taxon>Bacteria</taxon>
        <taxon>Bacillati</taxon>
        <taxon>Bacillota</taxon>
        <taxon>Clostridia</taxon>
        <taxon>Lachnospirales</taxon>
        <taxon>Lachnospiraceae</taxon>
        <taxon>Hungatella</taxon>
    </lineage>
</organism>
<name>A0A2V3YG83_9FIRM</name>
<dbReference type="Proteomes" id="UP000248057">
    <property type="component" value="Unassembled WGS sequence"/>
</dbReference>